<proteinExistence type="predicted"/>
<accession>A0A498CBW9</accession>
<evidence type="ECO:0000259" key="1">
    <source>
        <dbReference type="PROSITE" id="PS51832"/>
    </source>
</evidence>
<dbReference type="Gene3D" id="1.10.3210.10">
    <property type="entry name" value="Hypothetical protein af1432"/>
    <property type="match status" value="1"/>
</dbReference>
<feature type="domain" description="HD-GYP" evidence="1">
    <location>
        <begin position="127"/>
        <end position="321"/>
    </location>
</feature>
<dbReference type="InterPro" id="IPR003607">
    <property type="entry name" value="HD/PDEase_dom"/>
</dbReference>
<dbReference type="GO" id="GO:0008081">
    <property type="term" value="F:phosphoric diester hydrolase activity"/>
    <property type="evidence" value="ECO:0007669"/>
    <property type="project" value="UniProtKB-ARBA"/>
</dbReference>
<dbReference type="PANTHER" id="PTHR43155:SF2">
    <property type="entry name" value="CYCLIC DI-GMP PHOSPHODIESTERASE PA4108"/>
    <property type="match status" value="1"/>
</dbReference>
<sequence>MSGDIQLTPLKSSDLMIGEPAPWPVFDRYGWLLLQRGATIHTERQKDVLVHAGLRELQPEELEEQRVAAEQAELKRLQAERSRRNPFALFNHITVRLEALFQQLEAGERGATEQSLSQLLDMLAYLVDSNPDAALGAVHLAADFPYALRHPVQVAIISELVSRRAGFPVDRRRGLLAAALTSNVGMLTFQQDLETQVEPLTPFQRRELERHPERSVALLKAAGVTDTTCLTAVAQSHEKLDGSGYPQGLTGEAISPEARVLSLADVYSAMITPRVYREAVPAQDALRDIFTQRGRQYDAALAQYFIKVLGVYPPGVYVDLSNGEVAVVVERGEDISQPRVASVLKRGGEPYLKPVHRQCEYGTLTVSGLHQRNYQAWHLDLPAIWGYRAVSA</sequence>
<evidence type="ECO:0000313" key="2">
    <source>
        <dbReference type="EMBL" id="RLK50680.1"/>
    </source>
</evidence>
<dbReference type="EMBL" id="RCDA01000001">
    <property type="protein sequence ID" value="RLK50680.1"/>
    <property type="molecule type" value="Genomic_DNA"/>
</dbReference>
<comment type="caution">
    <text evidence="2">The sequence shown here is derived from an EMBL/GenBank/DDBJ whole genome shotgun (WGS) entry which is preliminary data.</text>
</comment>
<dbReference type="CDD" id="cd00077">
    <property type="entry name" value="HDc"/>
    <property type="match status" value="1"/>
</dbReference>
<evidence type="ECO:0000313" key="3">
    <source>
        <dbReference type="Proteomes" id="UP000275461"/>
    </source>
</evidence>
<dbReference type="Proteomes" id="UP000275461">
    <property type="component" value="Unassembled WGS sequence"/>
</dbReference>
<dbReference type="PROSITE" id="PS51832">
    <property type="entry name" value="HD_GYP"/>
    <property type="match status" value="1"/>
</dbReference>
<reference evidence="2 3" key="1">
    <citation type="submission" date="2018-10" db="EMBL/GenBank/DDBJ databases">
        <title>Genomic Encyclopedia of Type Strains, Phase IV (KMG-IV): sequencing the most valuable type-strain genomes for metagenomic binning, comparative biology and taxonomic classification.</title>
        <authorList>
            <person name="Goeker M."/>
        </authorList>
    </citation>
    <scope>NUCLEOTIDE SEQUENCE [LARGE SCALE GENOMIC DNA]</scope>
    <source>
        <strain evidence="2 3">DSM 12769</strain>
    </source>
</reference>
<dbReference type="AlphaFoldDB" id="A0A498CBW9"/>
<dbReference type="InterPro" id="IPR037522">
    <property type="entry name" value="HD_GYP_dom"/>
</dbReference>
<name>A0A498CBW9_9GAMM</name>
<dbReference type="PANTHER" id="PTHR43155">
    <property type="entry name" value="CYCLIC DI-GMP PHOSPHODIESTERASE PA4108-RELATED"/>
    <property type="match status" value="1"/>
</dbReference>
<dbReference type="Pfam" id="PF13487">
    <property type="entry name" value="HD_5"/>
    <property type="match status" value="1"/>
</dbReference>
<gene>
    <name evidence="2" type="ORF">DFR31_0586</name>
</gene>
<dbReference type="OrthoDB" id="9802066at2"/>
<keyword evidence="3" id="KW-1185">Reference proteome</keyword>
<organism evidence="2 3">
    <name type="scientific">Alkalispirillum mobile</name>
    <dbReference type="NCBI Taxonomy" id="85925"/>
    <lineage>
        <taxon>Bacteria</taxon>
        <taxon>Pseudomonadati</taxon>
        <taxon>Pseudomonadota</taxon>
        <taxon>Gammaproteobacteria</taxon>
        <taxon>Chromatiales</taxon>
        <taxon>Ectothiorhodospiraceae</taxon>
        <taxon>Alkalispirillum</taxon>
    </lineage>
</organism>
<dbReference type="RefSeq" id="WP_121441148.1">
    <property type="nucleotide sequence ID" value="NZ_RCDA01000001.1"/>
</dbReference>
<protein>
    <submittedName>
        <fullName evidence="2">HD-GYP domain-containing protein (C-di-GMP phosphodiesterase class II)</fullName>
    </submittedName>
</protein>
<dbReference type="SUPFAM" id="SSF109604">
    <property type="entry name" value="HD-domain/PDEase-like"/>
    <property type="match status" value="1"/>
</dbReference>